<reference evidence="3 4" key="1">
    <citation type="submission" date="2024-02" db="EMBL/GenBank/DDBJ databases">
        <title>High-quality chromosome-scale genome assembly of Pensacola bahiagrass (Paspalum notatum Flugge var. saurae).</title>
        <authorList>
            <person name="Vega J.M."/>
            <person name="Podio M."/>
            <person name="Orjuela J."/>
            <person name="Siena L.A."/>
            <person name="Pessino S.C."/>
            <person name="Combes M.C."/>
            <person name="Mariac C."/>
            <person name="Albertini E."/>
            <person name="Pupilli F."/>
            <person name="Ortiz J.P.A."/>
            <person name="Leblanc O."/>
        </authorList>
    </citation>
    <scope>NUCLEOTIDE SEQUENCE [LARGE SCALE GENOMIC DNA]</scope>
    <source>
        <strain evidence="3">R1</strain>
        <tissue evidence="3">Leaf</tissue>
    </source>
</reference>
<dbReference type="PANTHER" id="PTHR44548:SF1">
    <property type="entry name" value="GST N-TERMINAL DOMAIN-CONTAINING PROTEIN"/>
    <property type="match status" value="1"/>
</dbReference>
<evidence type="ECO:0000259" key="2">
    <source>
        <dbReference type="Pfam" id="PF02798"/>
    </source>
</evidence>
<evidence type="ECO:0000313" key="3">
    <source>
        <dbReference type="EMBL" id="WVZ67427.1"/>
    </source>
</evidence>
<dbReference type="AlphaFoldDB" id="A0AAQ3T9C7"/>
<feature type="domain" description="GST N-terminal" evidence="2">
    <location>
        <begin position="68"/>
        <end position="116"/>
    </location>
</feature>
<organism evidence="3 4">
    <name type="scientific">Paspalum notatum var. saurae</name>
    <dbReference type="NCBI Taxonomy" id="547442"/>
    <lineage>
        <taxon>Eukaryota</taxon>
        <taxon>Viridiplantae</taxon>
        <taxon>Streptophyta</taxon>
        <taxon>Embryophyta</taxon>
        <taxon>Tracheophyta</taxon>
        <taxon>Spermatophyta</taxon>
        <taxon>Magnoliopsida</taxon>
        <taxon>Liliopsida</taxon>
        <taxon>Poales</taxon>
        <taxon>Poaceae</taxon>
        <taxon>PACMAD clade</taxon>
        <taxon>Panicoideae</taxon>
        <taxon>Andropogonodae</taxon>
        <taxon>Paspaleae</taxon>
        <taxon>Paspalinae</taxon>
        <taxon>Paspalum</taxon>
    </lineage>
</organism>
<evidence type="ECO:0000313" key="4">
    <source>
        <dbReference type="Proteomes" id="UP001341281"/>
    </source>
</evidence>
<keyword evidence="4" id="KW-1185">Reference proteome</keyword>
<dbReference type="Pfam" id="PF02798">
    <property type="entry name" value="GST_N"/>
    <property type="match status" value="1"/>
</dbReference>
<dbReference type="SUPFAM" id="SSF52833">
    <property type="entry name" value="Thioredoxin-like"/>
    <property type="match status" value="1"/>
</dbReference>
<name>A0AAQ3T9C7_PASNO</name>
<feature type="region of interest" description="Disordered" evidence="1">
    <location>
        <begin position="125"/>
        <end position="147"/>
    </location>
</feature>
<dbReference type="InterPro" id="IPR036249">
    <property type="entry name" value="Thioredoxin-like_sf"/>
</dbReference>
<dbReference type="InterPro" id="IPR004045">
    <property type="entry name" value="Glutathione_S-Trfase_N"/>
</dbReference>
<sequence length="147" mass="16207">MEEHGHLLVDGVVGEQQLALVAQIFSDELVRHALEPQGHLGAVREWAAERADELDSRLWRRRHMSSPPVKLIGAFGSPAIHRVEAALLLKGVPYELILEDLENKSELLLTHNPVHKKRYSFSSIKATPVTSSSTASHGPNQPAATSR</sequence>
<dbReference type="PANTHER" id="PTHR44548">
    <property type="entry name" value="GST N-TERMINAL DOMAIN-CONTAINING PROTEIN"/>
    <property type="match status" value="1"/>
</dbReference>
<evidence type="ECO:0000256" key="1">
    <source>
        <dbReference type="SAM" id="MobiDB-lite"/>
    </source>
</evidence>
<protein>
    <recommendedName>
        <fullName evidence="2">GST N-terminal domain-containing protein</fullName>
    </recommendedName>
</protein>
<dbReference type="EMBL" id="CP144748">
    <property type="protein sequence ID" value="WVZ67427.1"/>
    <property type="molecule type" value="Genomic_DNA"/>
</dbReference>
<gene>
    <name evidence="3" type="ORF">U9M48_016502</name>
</gene>
<proteinExistence type="predicted"/>
<dbReference type="Gene3D" id="3.40.30.10">
    <property type="entry name" value="Glutaredoxin"/>
    <property type="match status" value="1"/>
</dbReference>
<accession>A0AAQ3T9C7</accession>
<dbReference type="Proteomes" id="UP001341281">
    <property type="component" value="Chromosome 04"/>
</dbReference>